<protein>
    <submittedName>
        <fullName evidence="2">PQQ-binding-like beta-propeller repeat protein</fullName>
    </submittedName>
</protein>
<dbReference type="AlphaFoldDB" id="A0A7K3MCG3"/>
<evidence type="ECO:0000256" key="1">
    <source>
        <dbReference type="SAM" id="Phobius"/>
    </source>
</evidence>
<gene>
    <name evidence="2" type="ORF">F7O44_28300</name>
</gene>
<evidence type="ECO:0000313" key="2">
    <source>
        <dbReference type="EMBL" id="NDL60983.1"/>
    </source>
</evidence>
<dbReference type="SUPFAM" id="SSF50969">
    <property type="entry name" value="YVTN repeat-like/Quinoprotein amine dehydrogenase"/>
    <property type="match status" value="1"/>
</dbReference>
<accession>A0A7K3MCG3</accession>
<name>A0A7K3MCG3_9ACTN</name>
<keyword evidence="1" id="KW-1133">Transmembrane helix</keyword>
<evidence type="ECO:0000313" key="3">
    <source>
        <dbReference type="Proteomes" id="UP000460435"/>
    </source>
</evidence>
<dbReference type="InterPro" id="IPR011044">
    <property type="entry name" value="Quino_amine_DH_bsu"/>
</dbReference>
<dbReference type="EMBL" id="WLZY01000016">
    <property type="protein sequence ID" value="NDL60983.1"/>
    <property type="molecule type" value="Genomic_DNA"/>
</dbReference>
<keyword evidence="1" id="KW-0812">Transmembrane</keyword>
<feature type="transmembrane region" description="Helical" evidence="1">
    <location>
        <begin position="12"/>
        <end position="33"/>
    </location>
</feature>
<sequence length="488" mass="53215">MPRASEDARRQQVVKYGGMAAVLIAAAGTLWWINSGDDDAPPEPLSVECTGPGLPEDHEVHEPQVARVPEAVLEEPVTSGRRSTYRELDYVTPMRQGSGSPHGFVIDVDAATVTFIGDTVMDGEPSLSHQLADSPLYIVATVAGFPGDRALAQVFARVPEDNSALAVLLDDEEVLLSCAAYGVPVHDDVGGPTFSRAADVLLVQSLDEDRHVWLHAHATTTGEHLWSAPAVSFTVDAERAYAATGEKISAIGLASGETEWETDTVTRWPDRPRSHGGSRPEDDSWRLAVVGDELYAYRDGGIRLLTFDTSDGQLTWDLVTGDDAASYVHVTQVDEDHAALLNFGTDIAVRSVERRQWSWLRRGIGSARIDYALAPRSPREPALIGISPHDSDLPARIFSATGDQLFELPGPREEHTYALAESTVYVLNRVDGTVTGYDLDRDDHQLWMVSVPSDGDFEAQFLTSYNGGFRVHSADGEYISFREESDDS</sequence>
<dbReference type="Proteomes" id="UP000460435">
    <property type="component" value="Unassembled WGS sequence"/>
</dbReference>
<keyword evidence="1" id="KW-0472">Membrane</keyword>
<proteinExistence type="predicted"/>
<organism evidence="2 3">
    <name type="scientific">Phytoactinopolyspora mesophila</name>
    <dbReference type="NCBI Taxonomy" id="2650750"/>
    <lineage>
        <taxon>Bacteria</taxon>
        <taxon>Bacillati</taxon>
        <taxon>Actinomycetota</taxon>
        <taxon>Actinomycetes</taxon>
        <taxon>Jiangellales</taxon>
        <taxon>Jiangellaceae</taxon>
        <taxon>Phytoactinopolyspora</taxon>
    </lineage>
</organism>
<comment type="caution">
    <text evidence="2">The sequence shown here is derived from an EMBL/GenBank/DDBJ whole genome shotgun (WGS) entry which is preliminary data.</text>
</comment>
<dbReference type="RefSeq" id="WP_162453700.1">
    <property type="nucleotide sequence ID" value="NZ_WLZY01000016.1"/>
</dbReference>
<reference evidence="2 3" key="1">
    <citation type="submission" date="2019-11" db="EMBL/GenBank/DDBJ databases">
        <authorList>
            <person name="Li X.-J."/>
            <person name="Feng X.-M."/>
        </authorList>
    </citation>
    <scope>NUCLEOTIDE SEQUENCE [LARGE SCALE GENOMIC DNA]</scope>
    <source>
        <strain evidence="2 3">XMNu-373</strain>
    </source>
</reference>
<keyword evidence="3" id="KW-1185">Reference proteome</keyword>